<dbReference type="InterPro" id="IPR032466">
    <property type="entry name" value="Metal_Hydrolase"/>
</dbReference>
<comment type="caution">
    <text evidence="5">The sequence shown here is derived from an EMBL/GenBank/DDBJ whole genome shotgun (WGS) entry which is preliminary data.</text>
</comment>
<keyword evidence="2 4" id="KW-0479">Metal-binding</keyword>
<feature type="binding site" evidence="4">
    <location>
        <position position="8"/>
    </location>
    <ligand>
        <name>a divalent metal cation</name>
        <dbReference type="ChEBI" id="CHEBI:60240"/>
        <label>1</label>
    </ligand>
</feature>
<feature type="binding site" evidence="4">
    <location>
        <position position="6"/>
    </location>
    <ligand>
        <name>a divalent metal cation</name>
        <dbReference type="ChEBI" id="CHEBI:60240"/>
        <label>1</label>
    </ligand>
</feature>
<name>A0A953L727_9BACT</name>
<dbReference type="AlphaFoldDB" id="A0A953L727"/>
<dbReference type="Proteomes" id="UP000753961">
    <property type="component" value="Unassembled WGS sequence"/>
</dbReference>
<dbReference type="Pfam" id="PF01026">
    <property type="entry name" value="TatD_DNase"/>
    <property type="match status" value="1"/>
</dbReference>
<dbReference type="InterPro" id="IPR001130">
    <property type="entry name" value="TatD-like"/>
</dbReference>
<dbReference type="CDD" id="cd01310">
    <property type="entry name" value="TatD_DNAse"/>
    <property type="match status" value="1"/>
</dbReference>
<sequence length="252" mass="29052">MIIDTHAHLYLDKFDTDIDLVVNRARDAGVEEVYLPNIDHSTIDDLFSLCDRYPDFFKPMLGLHPVYVKDNYLSELEAIERRLDERPLVAIGEIGSDLYWDKNYLEYQKDAFDIQCEWALERNLPIVIHARDSLDMQINMVQEQKPALKGVFHCFTGTEEQARKIIAMNFFLGIGGILTYKNSTLDEVIEVIGLENVVLETDSPYLSPSPHRGKRNESAYLSHVVRKLSETLSVNIEEVEQITSRNAREIFN</sequence>
<evidence type="ECO:0000256" key="4">
    <source>
        <dbReference type="PIRSR" id="PIRSR005902-1"/>
    </source>
</evidence>
<evidence type="ECO:0000313" key="6">
    <source>
        <dbReference type="Proteomes" id="UP000753961"/>
    </source>
</evidence>
<dbReference type="GO" id="GO:0046872">
    <property type="term" value="F:metal ion binding"/>
    <property type="evidence" value="ECO:0007669"/>
    <property type="project" value="UniProtKB-KW"/>
</dbReference>
<protein>
    <submittedName>
        <fullName evidence="5">TatD family hydrolase</fullName>
    </submittedName>
</protein>
<evidence type="ECO:0000256" key="3">
    <source>
        <dbReference type="ARBA" id="ARBA00022801"/>
    </source>
</evidence>
<dbReference type="GO" id="GO:0004536">
    <property type="term" value="F:DNA nuclease activity"/>
    <property type="evidence" value="ECO:0007669"/>
    <property type="project" value="InterPro"/>
</dbReference>
<dbReference type="EMBL" id="JAHVHU010000008">
    <property type="protein sequence ID" value="MBY5958287.1"/>
    <property type="molecule type" value="Genomic_DNA"/>
</dbReference>
<dbReference type="InterPro" id="IPR015991">
    <property type="entry name" value="TatD/YcfH-like"/>
</dbReference>
<dbReference type="GO" id="GO:0005829">
    <property type="term" value="C:cytosol"/>
    <property type="evidence" value="ECO:0007669"/>
    <property type="project" value="TreeGrafter"/>
</dbReference>
<gene>
    <name evidence="5" type="ORF">KUV50_09105</name>
</gene>
<dbReference type="GO" id="GO:0016788">
    <property type="term" value="F:hydrolase activity, acting on ester bonds"/>
    <property type="evidence" value="ECO:0007669"/>
    <property type="project" value="InterPro"/>
</dbReference>
<evidence type="ECO:0000256" key="2">
    <source>
        <dbReference type="ARBA" id="ARBA00022723"/>
    </source>
</evidence>
<reference evidence="5" key="1">
    <citation type="submission" date="2021-06" db="EMBL/GenBank/DDBJ databases">
        <title>44 bacteria genomes isolated from Dapeng, Shenzhen.</title>
        <authorList>
            <person name="Zheng W."/>
            <person name="Yu S."/>
            <person name="Huang Y."/>
        </authorList>
    </citation>
    <scope>NUCLEOTIDE SEQUENCE</scope>
    <source>
        <strain evidence="5">DP5N28-2</strain>
    </source>
</reference>
<dbReference type="Gene3D" id="3.20.20.140">
    <property type="entry name" value="Metal-dependent hydrolases"/>
    <property type="match status" value="1"/>
</dbReference>
<evidence type="ECO:0000256" key="1">
    <source>
        <dbReference type="ARBA" id="ARBA00009275"/>
    </source>
</evidence>
<proteinExistence type="inferred from homology"/>
<comment type="similarity">
    <text evidence="1">Belongs to the metallo-dependent hydrolases superfamily. TatD-type hydrolase family.</text>
</comment>
<evidence type="ECO:0000313" key="5">
    <source>
        <dbReference type="EMBL" id="MBY5958287.1"/>
    </source>
</evidence>
<dbReference type="RefSeq" id="WP_222579825.1">
    <property type="nucleotide sequence ID" value="NZ_JAHVHU010000008.1"/>
</dbReference>
<dbReference type="PIRSF" id="PIRSF005902">
    <property type="entry name" value="DNase_TatD"/>
    <property type="match status" value="1"/>
</dbReference>
<feature type="binding site" evidence="4">
    <location>
        <position position="202"/>
    </location>
    <ligand>
        <name>a divalent metal cation</name>
        <dbReference type="ChEBI" id="CHEBI:60240"/>
        <label>1</label>
    </ligand>
</feature>
<dbReference type="NCBIfam" id="TIGR00010">
    <property type="entry name" value="YchF/TatD family DNA exonuclease"/>
    <property type="match status" value="1"/>
</dbReference>
<feature type="binding site" evidence="4">
    <location>
        <position position="153"/>
    </location>
    <ligand>
        <name>a divalent metal cation</name>
        <dbReference type="ChEBI" id="CHEBI:60240"/>
        <label>2</label>
    </ligand>
</feature>
<keyword evidence="6" id="KW-1185">Reference proteome</keyword>
<accession>A0A953L727</accession>
<dbReference type="PANTHER" id="PTHR46124:SF4">
    <property type="entry name" value="HYDROLASE TATD"/>
    <property type="match status" value="1"/>
</dbReference>
<dbReference type="FunFam" id="3.20.20.140:FF:000005">
    <property type="entry name" value="TatD family hydrolase"/>
    <property type="match status" value="1"/>
</dbReference>
<keyword evidence="3 5" id="KW-0378">Hydrolase</keyword>
<organism evidence="5 6">
    <name type="scientific">Membranihabitans marinus</name>
    <dbReference type="NCBI Taxonomy" id="1227546"/>
    <lineage>
        <taxon>Bacteria</taxon>
        <taxon>Pseudomonadati</taxon>
        <taxon>Bacteroidota</taxon>
        <taxon>Saprospiria</taxon>
        <taxon>Saprospirales</taxon>
        <taxon>Saprospiraceae</taxon>
        <taxon>Membranihabitans</taxon>
    </lineage>
</organism>
<dbReference type="SUPFAM" id="SSF51556">
    <property type="entry name" value="Metallo-dependent hydrolases"/>
    <property type="match status" value="1"/>
</dbReference>
<feature type="binding site" evidence="4">
    <location>
        <position position="129"/>
    </location>
    <ligand>
        <name>a divalent metal cation</name>
        <dbReference type="ChEBI" id="CHEBI:60240"/>
        <label>2</label>
    </ligand>
</feature>
<feature type="binding site" evidence="4">
    <location>
        <position position="93"/>
    </location>
    <ligand>
        <name>a divalent metal cation</name>
        <dbReference type="ChEBI" id="CHEBI:60240"/>
        <label>1</label>
    </ligand>
</feature>
<dbReference type="PANTHER" id="PTHR46124">
    <property type="entry name" value="D-AMINOACYL-TRNA DEACYLASE"/>
    <property type="match status" value="1"/>
</dbReference>